<evidence type="ECO:0000256" key="1">
    <source>
        <dbReference type="ARBA" id="ARBA00022988"/>
    </source>
</evidence>
<keyword evidence="4" id="KW-0732">Signal</keyword>
<dbReference type="HAMAP" id="MF_01385">
    <property type="entry name" value="UreF"/>
    <property type="match status" value="1"/>
</dbReference>
<dbReference type="Proteomes" id="UP001164064">
    <property type="component" value="Chromosome"/>
</dbReference>
<dbReference type="InterPro" id="IPR002639">
    <property type="entry name" value="UreF"/>
</dbReference>
<dbReference type="RefSeq" id="WP_004990523.1">
    <property type="nucleotide sequence ID" value="NZ_AP018824.1"/>
</dbReference>
<protein>
    <recommendedName>
        <fullName evidence="3">Urease accessory protein UreF</fullName>
    </recommendedName>
</protein>
<comment type="subcellular location">
    <subcellularLocation>
        <location evidence="3">Cytoplasm</location>
    </subcellularLocation>
</comment>
<comment type="similarity">
    <text evidence="3">Belongs to the UreF family.</text>
</comment>
<dbReference type="EMBL" id="DPVE01000149">
    <property type="protein sequence ID" value="HCK30212.1"/>
    <property type="molecule type" value="Genomic_DNA"/>
</dbReference>
<evidence type="ECO:0000313" key="5">
    <source>
        <dbReference type="EMBL" id="HCK30212.1"/>
    </source>
</evidence>
<dbReference type="Pfam" id="PF01730">
    <property type="entry name" value="UreF"/>
    <property type="match status" value="1"/>
</dbReference>
<comment type="subunit">
    <text evidence="3">UreD, UreF and UreG form a complex that acts as a GTP-hydrolysis-dependent molecular chaperone, activating the urease apoprotein by helping to assemble the nickel containing metallocenter of UreC. The UreE protein probably delivers the nickel.</text>
</comment>
<sequence>MSINAAQLLKLLTLSSTALPVGAYCYSQGVETAIETGLIQNEASCMAYFEEVLEMLLVRFELPVLKRLVQSYADDAQFLHWANLYKASRESKELLAESQQLAFSLNAWIKDVLKMPVEVKKQFGFVPVYAQLCGRLGLNKADVLTAYSFSVLENQVLAAVKTVPLGQMSGQRILWHLHSLVPQAVEQALALQDDELSSALPRYAMLSMQHETQYSRLFRS</sequence>
<evidence type="ECO:0000256" key="2">
    <source>
        <dbReference type="ARBA" id="ARBA00023186"/>
    </source>
</evidence>
<keyword evidence="3" id="KW-0963">Cytoplasm</keyword>
<evidence type="ECO:0000313" key="6">
    <source>
        <dbReference type="EMBL" id="UYF72546.1"/>
    </source>
</evidence>
<keyword evidence="1 3" id="KW-0996">Nickel insertion</keyword>
<dbReference type="InterPro" id="IPR038277">
    <property type="entry name" value="UreF_sf"/>
</dbReference>
<dbReference type="EMBL" id="CP089044">
    <property type="protein sequence ID" value="UYF74638.1"/>
    <property type="molecule type" value="Genomic_DNA"/>
</dbReference>
<dbReference type="GO" id="GO:0016151">
    <property type="term" value="F:nickel cation binding"/>
    <property type="evidence" value="ECO:0007669"/>
    <property type="project" value="UniProtKB-UniRule"/>
</dbReference>
<dbReference type="Proteomes" id="UP001164081">
    <property type="component" value="Chromosome"/>
</dbReference>
<evidence type="ECO:0000256" key="4">
    <source>
        <dbReference type="SAM" id="SignalP"/>
    </source>
</evidence>
<feature type="chain" id="PRO_5040591014" description="Urease accessory protein UreF" evidence="4">
    <location>
        <begin position="24"/>
        <end position="220"/>
    </location>
</feature>
<name>A0A3F3LDC9_9GAMM</name>
<dbReference type="PANTHER" id="PTHR33620:SF1">
    <property type="entry name" value="UREASE ACCESSORY PROTEIN F"/>
    <property type="match status" value="1"/>
</dbReference>
<dbReference type="AlphaFoldDB" id="A0A3F3LDC9"/>
<comment type="function">
    <text evidence="3">Required for maturation of urease via the functional incorporation of the urease nickel metallocenter.</text>
</comment>
<organism evidence="5 8">
    <name type="scientific">Acinetobacter ursingii</name>
    <dbReference type="NCBI Taxonomy" id="108980"/>
    <lineage>
        <taxon>Bacteria</taxon>
        <taxon>Pseudomonadati</taxon>
        <taxon>Pseudomonadota</taxon>
        <taxon>Gammaproteobacteria</taxon>
        <taxon>Moraxellales</taxon>
        <taxon>Moraxellaceae</taxon>
        <taxon>Acinetobacter</taxon>
    </lineage>
</organism>
<proteinExistence type="inferred from homology"/>
<reference evidence="5 8" key="1">
    <citation type="journal article" date="2018" name="Nat. Biotechnol.">
        <title>A standardized bacterial taxonomy based on genome phylogeny substantially revises the tree of life.</title>
        <authorList>
            <person name="Parks D.H."/>
            <person name="Chuvochina M."/>
            <person name="Waite D.W."/>
            <person name="Rinke C."/>
            <person name="Skarshewski A."/>
            <person name="Chaumeil P.A."/>
            <person name="Hugenholtz P."/>
        </authorList>
    </citation>
    <scope>NUCLEOTIDE SEQUENCE [LARGE SCALE GENOMIC DNA]</scope>
    <source>
        <strain evidence="5">UBA9669</strain>
    </source>
</reference>
<accession>A0A3F3LDC9</accession>
<dbReference type="PANTHER" id="PTHR33620">
    <property type="entry name" value="UREASE ACCESSORY PROTEIN F"/>
    <property type="match status" value="1"/>
</dbReference>
<evidence type="ECO:0000313" key="7">
    <source>
        <dbReference type="EMBL" id="UYF74638.1"/>
    </source>
</evidence>
<dbReference type="Gene3D" id="1.10.4190.10">
    <property type="entry name" value="Urease accessory protein UreF"/>
    <property type="match status" value="1"/>
</dbReference>
<dbReference type="Proteomes" id="UP000263596">
    <property type="component" value="Unassembled WGS sequence"/>
</dbReference>
<dbReference type="EMBL" id="CP089051">
    <property type="protein sequence ID" value="UYF72546.1"/>
    <property type="molecule type" value="Genomic_DNA"/>
</dbReference>
<keyword evidence="2 3" id="KW-0143">Chaperone</keyword>
<gene>
    <name evidence="3" type="primary">ureF</name>
    <name evidence="5" type="ORF">DHW29_08475</name>
    <name evidence="7" type="ORF">LSO58_12430</name>
    <name evidence="6" type="ORF">LSO60_04545</name>
</gene>
<feature type="signal peptide" evidence="4">
    <location>
        <begin position="1"/>
        <end position="23"/>
    </location>
</feature>
<evidence type="ECO:0000313" key="8">
    <source>
        <dbReference type="Proteomes" id="UP000263596"/>
    </source>
</evidence>
<dbReference type="GO" id="GO:0005737">
    <property type="term" value="C:cytoplasm"/>
    <property type="evidence" value="ECO:0007669"/>
    <property type="project" value="UniProtKB-SubCell"/>
</dbReference>
<evidence type="ECO:0000256" key="3">
    <source>
        <dbReference type="HAMAP-Rule" id="MF_01385"/>
    </source>
</evidence>
<reference evidence="6" key="2">
    <citation type="journal article" date="2022" name="J Glob Antimicrob Resist">
        <title>Comparative analysis of IMP-4- and OXA-58-containing plasmids of three carbapenemase-producing Acinetobacter ursingii strains in the Netherlands.</title>
        <authorList>
            <person name="Hendrickx A.P.A."/>
            <person name="Schade R.P."/>
            <person name="Landman F."/>
            <person name="Bosch T."/>
            <person name="Schouls L.M."/>
            <person name="van Dijk K."/>
        </authorList>
    </citation>
    <scope>NUCLEOTIDE SEQUENCE</scope>
    <source>
        <strain evidence="6">RIVM_C010559</strain>
        <strain evidence="7">RIVM_C010761</strain>
    </source>
</reference>
<dbReference type="PIRSF" id="PIRSF009467">
    <property type="entry name" value="Ureas_acces_UreF"/>
    <property type="match status" value="1"/>
</dbReference>